<dbReference type="Proteomes" id="UP000308199">
    <property type="component" value="Unassembled WGS sequence"/>
</dbReference>
<evidence type="ECO:0000313" key="3">
    <source>
        <dbReference type="EMBL" id="THH09903.1"/>
    </source>
</evidence>
<dbReference type="SUPFAM" id="SSF55418">
    <property type="entry name" value="eIF4e-like"/>
    <property type="match status" value="1"/>
</dbReference>
<protein>
    <submittedName>
        <fullName evidence="3">Uncharacterized protein</fullName>
    </submittedName>
</protein>
<dbReference type="Gene3D" id="3.30.760.10">
    <property type="entry name" value="RNA Cap, Translation Initiation Factor Eif4e"/>
    <property type="match status" value="1"/>
</dbReference>
<dbReference type="Pfam" id="PF01652">
    <property type="entry name" value="IF4E"/>
    <property type="match status" value="1"/>
</dbReference>
<sequence length="238" mass="26212">MSATATAAASNPMSGRPRAPSSRHFSTSVSTNSSGDEKEKLGGIRDGASNGLTRTTPHPLRTTWVFWFRQQRAPGNKIVNYEEDNGIQCQHIHDSFHSRHDEKKNCKVESFWSLWTHLNPPSTLQPTTDYLLFHSAVRRPVWEDPLNLQGGKWIIRLKKGVSDRLWEELIIAVVGDQFDDCGPNSSGDIGESGTQTDGADASSWRHAGRTGTDDVETDGAAPADNEPEICGYMALIHA</sequence>
<feature type="region of interest" description="Disordered" evidence="2">
    <location>
        <begin position="182"/>
        <end position="226"/>
    </location>
</feature>
<dbReference type="OrthoDB" id="590761at2759"/>
<dbReference type="GO" id="GO:0016281">
    <property type="term" value="C:eukaryotic translation initiation factor 4F complex"/>
    <property type="evidence" value="ECO:0007669"/>
    <property type="project" value="TreeGrafter"/>
</dbReference>
<evidence type="ECO:0000256" key="2">
    <source>
        <dbReference type="SAM" id="MobiDB-lite"/>
    </source>
</evidence>
<keyword evidence="4" id="KW-1185">Reference proteome</keyword>
<proteinExistence type="inferred from homology"/>
<evidence type="ECO:0000256" key="1">
    <source>
        <dbReference type="RuleBase" id="RU004374"/>
    </source>
</evidence>
<reference evidence="3 4" key="1">
    <citation type="submission" date="2019-02" db="EMBL/GenBank/DDBJ databases">
        <title>Genome sequencing of the rare red list fungi Phellinidium pouzarii.</title>
        <authorList>
            <person name="Buettner E."/>
            <person name="Kellner H."/>
        </authorList>
    </citation>
    <scope>NUCLEOTIDE SEQUENCE [LARGE SCALE GENOMIC DNA]</scope>
    <source>
        <strain evidence="3 4">DSM 108285</strain>
    </source>
</reference>
<accession>A0A4V3XDI8</accession>
<dbReference type="PANTHER" id="PTHR11960">
    <property type="entry name" value="EUKARYOTIC TRANSLATION INITIATION FACTOR 4E RELATED"/>
    <property type="match status" value="1"/>
</dbReference>
<keyword evidence="1" id="KW-0694">RNA-binding</keyword>
<dbReference type="GO" id="GO:0000340">
    <property type="term" value="F:RNA 7-methylguanosine cap binding"/>
    <property type="evidence" value="ECO:0007669"/>
    <property type="project" value="TreeGrafter"/>
</dbReference>
<feature type="compositionally biased region" description="Polar residues" evidence="2">
    <location>
        <begin position="1"/>
        <end position="13"/>
    </location>
</feature>
<evidence type="ECO:0000313" key="4">
    <source>
        <dbReference type="Proteomes" id="UP000308199"/>
    </source>
</evidence>
<dbReference type="AlphaFoldDB" id="A0A4V3XDI8"/>
<dbReference type="InterPro" id="IPR023398">
    <property type="entry name" value="TIF_eIF4e-like"/>
</dbReference>
<dbReference type="PANTHER" id="PTHR11960:SF18">
    <property type="entry name" value="EUKARYOTIC TRANSLATION INITIATION FACTOR 4E HOMOLOGOUS PROTEIN, ISOFORM B"/>
    <property type="match status" value="1"/>
</dbReference>
<organism evidence="3 4">
    <name type="scientific">Phellinidium pouzarii</name>
    <dbReference type="NCBI Taxonomy" id="167371"/>
    <lineage>
        <taxon>Eukaryota</taxon>
        <taxon>Fungi</taxon>
        <taxon>Dikarya</taxon>
        <taxon>Basidiomycota</taxon>
        <taxon>Agaricomycotina</taxon>
        <taxon>Agaricomycetes</taxon>
        <taxon>Hymenochaetales</taxon>
        <taxon>Hymenochaetaceae</taxon>
        <taxon>Phellinidium</taxon>
    </lineage>
</organism>
<feature type="compositionally biased region" description="Polar residues" evidence="2">
    <location>
        <begin position="23"/>
        <end position="34"/>
    </location>
</feature>
<gene>
    <name evidence="3" type="ORF">EW145_g1691</name>
</gene>
<name>A0A4V3XDI8_9AGAM</name>
<comment type="caution">
    <text evidence="3">The sequence shown here is derived from an EMBL/GenBank/DDBJ whole genome shotgun (WGS) entry which is preliminary data.</text>
</comment>
<feature type="region of interest" description="Disordered" evidence="2">
    <location>
        <begin position="1"/>
        <end position="56"/>
    </location>
</feature>
<keyword evidence="1" id="KW-0648">Protein biosynthesis</keyword>
<feature type="compositionally biased region" description="Polar residues" evidence="2">
    <location>
        <begin position="183"/>
        <end position="197"/>
    </location>
</feature>
<dbReference type="GO" id="GO:0003743">
    <property type="term" value="F:translation initiation factor activity"/>
    <property type="evidence" value="ECO:0007669"/>
    <property type="project" value="UniProtKB-KW"/>
</dbReference>
<keyword evidence="1" id="KW-0396">Initiation factor</keyword>
<dbReference type="InterPro" id="IPR001040">
    <property type="entry name" value="TIF_eIF_4E"/>
</dbReference>
<dbReference type="EMBL" id="SGPK01000049">
    <property type="protein sequence ID" value="THH09903.1"/>
    <property type="molecule type" value="Genomic_DNA"/>
</dbReference>
<comment type="similarity">
    <text evidence="1">Belongs to the eukaryotic initiation factor 4E family.</text>
</comment>